<evidence type="ECO:0000313" key="2">
    <source>
        <dbReference type="RefSeq" id="XP_020029419.2"/>
    </source>
</evidence>
<dbReference type="OrthoDB" id="9539340at2759"/>
<dbReference type="InterPro" id="IPR040425">
    <property type="entry name" value="C20orf141-like"/>
</dbReference>
<reference evidence="2" key="1">
    <citation type="submission" date="2025-08" db="UniProtKB">
        <authorList>
            <consortium name="RefSeq"/>
        </authorList>
    </citation>
    <scope>IDENTIFICATION</scope>
</reference>
<dbReference type="Pfam" id="PF17717">
    <property type="entry name" value="DUF5562"/>
    <property type="match status" value="1"/>
</dbReference>
<evidence type="ECO:0000313" key="1">
    <source>
        <dbReference type="Proteomes" id="UP001732720"/>
    </source>
</evidence>
<gene>
    <name evidence="2" type="primary">C5H20orf141</name>
</gene>
<dbReference type="CTD" id="100385564"/>
<dbReference type="RefSeq" id="XP_020029419.2">
    <property type="nucleotide sequence ID" value="XM_020173830.2"/>
</dbReference>
<dbReference type="PANTHER" id="PTHR39222:SF1">
    <property type="entry name" value="RIKEN CDNA 1700020A23 GENE"/>
    <property type="match status" value="1"/>
</dbReference>
<dbReference type="PANTHER" id="PTHR39222">
    <property type="entry name" value="MCG9903"/>
    <property type="match status" value="1"/>
</dbReference>
<dbReference type="AlphaFoldDB" id="A0A8B7VEK9"/>
<sequence>MAGGEMRTLGIRGDRSVGSPFPARRSGAPRPFLPARAVAPRPSAASGPPTVRSQDCDLEGEGRAREGRAGRTLEGPRDGAAPPKLFPSPPPPSITQVCLPRLKALADLIPFPPRGLGAGEGSSRTVHPCVSPWDPSRAQLLDSVLGLGALGLTIGAIFSMAGPALLLLLLLISFLTFDLLHRPAAGPTLPRHRLLPRGQSQGAGEGPGQQVAPPFPTGAVPEQLSPQDALLLLLLGLGLLLGAHGTSLALLGLAFCLHPWA</sequence>
<proteinExistence type="predicted"/>
<dbReference type="KEGG" id="ccan:109692889"/>
<protein>
    <submittedName>
        <fullName evidence="2">Uncharacterized protein C20orf141 homolog</fullName>
    </submittedName>
</protein>
<dbReference type="GeneID" id="109692889"/>
<dbReference type="Proteomes" id="UP001732720">
    <property type="component" value="Chromosome 5"/>
</dbReference>
<name>A0A8B7VEK9_CASCN</name>
<organism evidence="2">
    <name type="scientific">Castor canadensis</name>
    <name type="common">American beaver</name>
    <dbReference type="NCBI Taxonomy" id="51338"/>
    <lineage>
        <taxon>Eukaryota</taxon>
        <taxon>Metazoa</taxon>
        <taxon>Chordata</taxon>
        <taxon>Craniata</taxon>
        <taxon>Vertebrata</taxon>
        <taxon>Euteleostomi</taxon>
        <taxon>Mammalia</taxon>
        <taxon>Eutheria</taxon>
        <taxon>Euarchontoglires</taxon>
        <taxon>Glires</taxon>
        <taxon>Rodentia</taxon>
        <taxon>Castorimorpha</taxon>
        <taxon>Castoridae</taxon>
        <taxon>Castor</taxon>
    </lineage>
</organism>
<keyword evidence="1" id="KW-1185">Reference proteome</keyword>
<accession>A0A8B7VEK9</accession>